<dbReference type="RefSeq" id="WP_148817840.1">
    <property type="nucleotide sequence ID" value="NZ_CP043046.1"/>
</dbReference>
<protein>
    <recommendedName>
        <fullName evidence="2">hydroxymethylpyrimidine kinase</fullName>
        <ecNumber evidence="2">2.7.1.49</ecNumber>
    </recommendedName>
</protein>
<dbReference type="Proteomes" id="UP000325161">
    <property type="component" value="Chromosome"/>
</dbReference>
<dbReference type="PANTHER" id="PTHR20858">
    <property type="entry name" value="PHOSPHOMETHYLPYRIMIDINE KINASE"/>
    <property type="match status" value="1"/>
</dbReference>
<dbReference type="PANTHER" id="PTHR20858:SF17">
    <property type="entry name" value="HYDROXYMETHYLPYRIMIDINE_PHOSPHOMETHYLPYRIMIDINE KINASE THI20-RELATED"/>
    <property type="match status" value="1"/>
</dbReference>
<dbReference type="FunFam" id="3.40.1190.20:FF:000003">
    <property type="entry name" value="Phosphomethylpyrimidine kinase ThiD"/>
    <property type="match status" value="1"/>
</dbReference>
<organism evidence="9 10">
    <name type="scientific">Pigmentiphaga aceris</name>
    <dbReference type="NCBI Taxonomy" id="1940612"/>
    <lineage>
        <taxon>Bacteria</taxon>
        <taxon>Pseudomonadati</taxon>
        <taxon>Pseudomonadota</taxon>
        <taxon>Betaproteobacteria</taxon>
        <taxon>Burkholderiales</taxon>
        <taxon>Alcaligenaceae</taxon>
        <taxon>Pigmentiphaga</taxon>
    </lineage>
</organism>
<dbReference type="NCBIfam" id="TIGR00097">
    <property type="entry name" value="HMP-P_kinase"/>
    <property type="match status" value="1"/>
</dbReference>
<dbReference type="GO" id="GO:0005524">
    <property type="term" value="F:ATP binding"/>
    <property type="evidence" value="ECO:0007669"/>
    <property type="project" value="UniProtKB-KW"/>
</dbReference>
<dbReference type="UniPathway" id="UPA00060">
    <property type="reaction ID" value="UER00138"/>
</dbReference>
<keyword evidence="6" id="KW-0067">ATP-binding</keyword>
<evidence type="ECO:0000256" key="5">
    <source>
        <dbReference type="ARBA" id="ARBA00022777"/>
    </source>
</evidence>
<dbReference type="GO" id="GO:0005829">
    <property type="term" value="C:cytosol"/>
    <property type="evidence" value="ECO:0007669"/>
    <property type="project" value="TreeGrafter"/>
</dbReference>
<feature type="domain" description="Pyridoxamine kinase/Phosphomethylpyrimidine kinase" evidence="8">
    <location>
        <begin position="40"/>
        <end position="291"/>
    </location>
</feature>
<evidence type="ECO:0000259" key="8">
    <source>
        <dbReference type="Pfam" id="PF08543"/>
    </source>
</evidence>
<evidence type="ECO:0000256" key="1">
    <source>
        <dbReference type="ARBA" id="ARBA00004948"/>
    </source>
</evidence>
<dbReference type="InterPro" id="IPR013749">
    <property type="entry name" value="PM/HMP-P_kinase-1"/>
</dbReference>
<keyword evidence="5 9" id="KW-0418">Kinase</keyword>
<keyword evidence="10" id="KW-1185">Reference proteome</keyword>
<dbReference type="GO" id="GO:0008972">
    <property type="term" value="F:phosphomethylpyrimidine kinase activity"/>
    <property type="evidence" value="ECO:0007669"/>
    <property type="project" value="InterPro"/>
</dbReference>
<dbReference type="EC" id="2.7.1.49" evidence="2"/>
<evidence type="ECO:0000256" key="4">
    <source>
        <dbReference type="ARBA" id="ARBA00022741"/>
    </source>
</evidence>
<keyword evidence="3 9" id="KW-0808">Transferase</keyword>
<evidence type="ECO:0000256" key="7">
    <source>
        <dbReference type="SAM" id="MobiDB-lite"/>
    </source>
</evidence>
<dbReference type="GO" id="GO:0008902">
    <property type="term" value="F:hydroxymethylpyrimidine kinase activity"/>
    <property type="evidence" value="ECO:0007669"/>
    <property type="project" value="UniProtKB-EC"/>
</dbReference>
<comment type="pathway">
    <text evidence="1">Cofactor biosynthesis; thiamine diphosphate biosynthesis.</text>
</comment>
<feature type="region of interest" description="Disordered" evidence="7">
    <location>
        <begin position="1"/>
        <end position="24"/>
    </location>
</feature>
<dbReference type="Pfam" id="PF08543">
    <property type="entry name" value="Phos_pyr_kin"/>
    <property type="match status" value="1"/>
</dbReference>
<dbReference type="OrthoDB" id="9810880at2"/>
<dbReference type="KEGG" id="pacr:FXN63_22935"/>
<evidence type="ECO:0000313" key="9">
    <source>
        <dbReference type="EMBL" id="QEI08369.1"/>
    </source>
</evidence>
<accession>A0A5C0B0V7</accession>
<name>A0A5C0B0V7_9BURK</name>
<dbReference type="InterPro" id="IPR004399">
    <property type="entry name" value="HMP/HMP-P_kinase_dom"/>
</dbReference>
<evidence type="ECO:0000313" key="10">
    <source>
        <dbReference type="Proteomes" id="UP000325161"/>
    </source>
</evidence>
<reference evidence="9 10" key="1">
    <citation type="submission" date="2019-08" db="EMBL/GenBank/DDBJ databases">
        <title>Amphibian skin-associated Pigmentiphaga: genome sequence and occurrence across geography and hosts.</title>
        <authorList>
            <person name="Bletz M.C."/>
            <person name="Bunk B."/>
            <person name="Sproeer C."/>
            <person name="Biwer P."/>
            <person name="Reiter S."/>
            <person name="Rabemananjara F.C.E."/>
            <person name="Schulz S."/>
            <person name="Overmann J."/>
            <person name="Vences M."/>
        </authorList>
    </citation>
    <scope>NUCLEOTIDE SEQUENCE [LARGE SCALE GENOMIC DNA]</scope>
    <source>
        <strain evidence="9 10">Mada1488</strain>
    </source>
</reference>
<evidence type="ECO:0000256" key="6">
    <source>
        <dbReference type="ARBA" id="ARBA00022840"/>
    </source>
</evidence>
<proteinExistence type="predicted"/>
<dbReference type="CDD" id="cd01169">
    <property type="entry name" value="HMPP_kinase"/>
    <property type="match status" value="1"/>
</dbReference>
<dbReference type="Gene3D" id="3.40.1190.20">
    <property type="match status" value="1"/>
</dbReference>
<keyword evidence="4" id="KW-0547">Nucleotide-binding</keyword>
<dbReference type="GO" id="GO:0009229">
    <property type="term" value="P:thiamine diphosphate biosynthetic process"/>
    <property type="evidence" value="ECO:0007669"/>
    <property type="project" value="UniProtKB-UniPathway"/>
</dbReference>
<dbReference type="InterPro" id="IPR029056">
    <property type="entry name" value="Ribokinase-like"/>
</dbReference>
<evidence type="ECO:0000256" key="3">
    <source>
        <dbReference type="ARBA" id="ARBA00022679"/>
    </source>
</evidence>
<gene>
    <name evidence="9" type="primary">thiD</name>
    <name evidence="9" type="ORF">FXN63_22935</name>
</gene>
<dbReference type="SUPFAM" id="SSF53613">
    <property type="entry name" value="Ribokinase-like"/>
    <property type="match status" value="1"/>
</dbReference>
<dbReference type="AlphaFoldDB" id="A0A5C0B0V7"/>
<sequence>MAFPPVSADPRGANGASKDGADKNARKGTIANALSIAGIDPSGGAGVLADVKAMSAMGAYACGVIAALTAQSTQGVSGILPVAPAFVGEQIDTLFADVRIDAVKIGMVGQRPVIEMVAERLQHWAPSRVVLDPVMIAKGGHALLERDAVGALREGLFPLVTVLTPNLPEAAALLDQAAPDNLREMRRAAERLREKLGHSGQRWVLLKGGHLHGDMAIDLLHDGDQMIEMSAPRVETRNTHGTGCTLSAALAALLAQGIDTPIAAKRAKAYLTEALRHADRLDVGSGHGPVHHFHGWW</sequence>
<evidence type="ECO:0000256" key="2">
    <source>
        <dbReference type="ARBA" id="ARBA00012135"/>
    </source>
</evidence>
<dbReference type="GO" id="GO:0009228">
    <property type="term" value="P:thiamine biosynthetic process"/>
    <property type="evidence" value="ECO:0007669"/>
    <property type="project" value="InterPro"/>
</dbReference>
<dbReference type="EMBL" id="CP043046">
    <property type="protein sequence ID" value="QEI08369.1"/>
    <property type="molecule type" value="Genomic_DNA"/>
</dbReference>